<dbReference type="FunFam" id="1.25.40.10:FF:000344">
    <property type="entry name" value="Pentatricopeptide repeat-containing protein"/>
    <property type="match status" value="1"/>
</dbReference>
<dbReference type="SUPFAM" id="SSF81383">
    <property type="entry name" value="F-box domain"/>
    <property type="match status" value="1"/>
</dbReference>
<dbReference type="GO" id="GO:0009451">
    <property type="term" value="P:RNA modification"/>
    <property type="evidence" value="ECO:0007669"/>
    <property type="project" value="InterPro"/>
</dbReference>
<accession>A0AAD4S7H3</accession>
<evidence type="ECO:0000313" key="5">
    <source>
        <dbReference type="EMBL" id="KAI3869794.1"/>
    </source>
</evidence>
<dbReference type="PANTHER" id="PTHR47926:SF517">
    <property type="entry name" value="TETRATRICOPEPTIDE REPEAT-LIKE SUPERFAMILY PROTEIN"/>
    <property type="match status" value="1"/>
</dbReference>
<evidence type="ECO:0000256" key="1">
    <source>
        <dbReference type="ARBA" id="ARBA00022737"/>
    </source>
</evidence>
<evidence type="ECO:0000259" key="4">
    <source>
        <dbReference type="Pfam" id="PF14432"/>
    </source>
</evidence>
<dbReference type="Pfam" id="PF14432">
    <property type="entry name" value="DYW_deaminase"/>
    <property type="match status" value="1"/>
</dbReference>
<dbReference type="FunFam" id="1.25.40.10:FF:000452">
    <property type="entry name" value="pentatricopeptide repeat-containing protein At2g03880, mitochondrial"/>
    <property type="match status" value="1"/>
</dbReference>
<dbReference type="SUPFAM" id="SSF48452">
    <property type="entry name" value="TPR-like"/>
    <property type="match status" value="1"/>
</dbReference>
<keyword evidence="6" id="KW-1185">Reference proteome</keyword>
<dbReference type="InterPro" id="IPR046960">
    <property type="entry name" value="PPR_At4g14850-like_plant"/>
</dbReference>
<dbReference type="InterPro" id="IPR046848">
    <property type="entry name" value="E_motif"/>
</dbReference>
<dbReference type="InterPro" id="IPR011990">
    <property type="entry name" value="TPR-like_helical_dom_sf"/>
</dbReference>
<dbReference type="NCBIfam" id="TIGR00756">
    <property type="entry name" value="PPR"/>
    <property type="match status" value="6"/>
</dbReference>
<keyword evidence="1" id="KW-0677">Repeat</keyword>
<dbReference type="PANTHER" id="PTHR47926">
    <property type="entry name" value="PENTATRICOPEPTIDE REPEAT-CONTAINING PROTEIN"/>
    <property type="match status" value="1"/>
</dbReference>
<dbReference type="Pfam" id="PF20431">
    <property type="entry name" value="E_motif"/>
    <property type="match status" value="1"/>
</dbReference>
<feature type="repeat" description="PPR" evidence="2">
    <location>
        <begin position="285"/>
        <end position="319"/>
    </location>
</feature>
<dbReference type="GO" id="GO:0003723">
    <property type="term" value="F:RNA binding"/>
    <property type="evidence" value="ECO:0007669"/>
    <property type="project" value="InterPro"/>
</dbReference>
<dbReference type="Pfam" id="PF13041">
    <property type="entry name" value="PPR_2"/>
    <property type="match status" value="4"/>
</dbReference>
<evidence type="ECO:0000256" key="2">
    <source>
        <dbReference type="PROSITE-ProRule" id="PRU00708"/>
    </source>
</evidence>
<dbReference type="GO" id="GO:0008270">
    <property type="term" value="F:zinc ion binding"/>
    <property type="evidence" value="ECO:0007669"/>
    <property type="project" value="InterPro"/>
</dbReference>
<dbReference type="PROSITE" id="PS51375">
    <property type="entry name" value="PPR"/>
    <property type="match status" value="7"/>
</dbReference>
<dbReference type="Proteomes" id="UP001202328">
    <property type="component" value="Unassembled WGS sequence"/>
</dbReference>
<dbReference type="AlphaFoldDB" id="A0AAD4S7H3"/>
<dbReference type="EMBL" id="JAJJMB010013238">
    <property type="protein sequence ID" value="KAI3869794.1"/>
    <property type="molecule type" value="Genomic_DNA"/>
</dbReference>
<feature type="repeat" description="PPR" evidence="2">
    <location>
        <begin position="184"/>
        <end position="218"/>
    </location>
</feature>
<dbReference type="InterPro" id="IPR032867">
    <property type="entry name" value="DYW_dom"/>
</dbReference>
<name>A0AAD4S7H3_9MAGN</name>
<sequence>MQQPLCQIHAGVKLTAAHFDTFASNRLLNDLGKSGRVDEARHLFDKMSDKDEFTWNTMISAYARSDRLIEAKQLLSETPHPSSIAWSSLISGYSHQGCGAEAFRLFWLMQLEGLRPNQYTLGSALRACSISALLQRGQQIHAHAIKTQFDLNLFVVTGLVDMYAKCEQISEAEYLFHMILDKNNLVLWNTMVTGYSRNGYGLQAMKCFRDMKFEGIGMNQFTFPSILTACAANSAYRFGMQVHCSIIRSGFEFNAFVESSLVDMYAKCGDVNSAERVLEYMKVDDVVSWNSLITGCVRKGCNEEALSLFKKMHQRQMKIDHFTYPSVLNALASIFYLETAGSVHCLTIKTGFGNYKLVGNALVDMYAKCGSLYCASRVFLGMGDRDVVSWTSLISGHARHGFYEEALKIYYEMRGTEIEPDLFVIASVFSACAELTCLEFGKQVHGNLVRSGLGSSLSVGNSLVTMYAKCGCLDNANLVFDSLQLYNQMILSGRKPDYVTFVGLLFACSHAGLVDEGFLYFESMEMVHGIKRGREHYACMIDLLGRSGKIDKAVELLNQMPFQPDATVWKALLAACRSHGKLEVAVWAAESLFELEPKNPVAYVQLANMYSAAGRWVDAGRIRSLMKSRGVKKEPGCSWMEVNGRVHVFMSEDRNHPRKADIHLKLEEMVILIKEAGYIPDMNFALHDMDEDGKELGLSYHSEKLAVAFGLLCIPPGAPIRIYKNLRVCGDCHNAMKILEEMEENSSTVRRWEDMEIDVLVRIFKSFNIIELTAGISRVCSSWRLACCDPVLWRTLDLRMLQSHFIQIPSAPYVWVGEKSDQTFTRVLKIALGLSRGSVTVLMFHFNTYPNDSQLIYAAERCPRLKRLVLPAWNRITKVAICKAVNQWEELESLTMPTIANPPYIMEAIGANCKNFSQLKIMGPCNILFASSIVTFLPKLRVLSLRCVKLHKEALVHLLESLEHLEVLNISHCLLVEVPPPPASVKVFRELDDSILEKASRLREFLTCQDNSCTLCTRTIKDDGLLRWYKYEEGLWCTDEVSSFAH</sequence>
<dbReference type="InterPro" id="IPR001810">
    <property type="entry name" value="F-box_dom"/>
</dbReference>
<feature type="repeat" description="PPR" evidence="2">
    <location>
        <begin position="599"/>
        <end position="633"/>
    </location>
</feature>
<feature type="repeat" description="PPR" evidence="2">
    <location>
        <begin position="386"/>
        <end position="420"/>
    </location>
</feature>
<organism evidence="5 6">
    <name type="scientific">Papaver atlanticum</name>
    <dbReference type="NCBI Taxonomy" id="357466"/>
    <lineage>
        <taxon>Eukaryota</taxon>
        <taxon>Viridiplantae</taxon>
        <taxon>Streptophyta</taxon>
        <taxon>Embryophyta</taxon>
        <taxon>Tracheophyta</taxon>
        <taxon>Spermatophyta</taxon>
        <taxon>Magnoliopsida</taxon>
        <taxon>Ranunculales</taxon>
        <taxon>Papaveraceae</taxon>
        <taxon>Papaveroideae</taxon>
        <taxon>Papaver</taxon>
    </lineage>
</organism>
<reference evidence="5" key="1">
    <citation type="submission" date="2022-04" db="EMBL/GenBank/DDBJ databases">
        <title>A functionally conserved STORR gene fusion in Papaver species that diverged 16.8 million years ago.</title>
        <authorList>
            <person name="Catania T."/>
        </authorList>
    </citation>
    <scope>NUCLEOTIDE SEQUENCE</scope>
    <source>
        <strain evidence="5">S-188037</strain>
    </source>
</reference>
<feature type="repeat" description="PPR" evidence="2">
    <location>
        <begin position="82"/>
        <end position="116"/>
    </location>
</feature>
<dbReference type="InterPro" id="IPR002885">
    <property type="entry name" value="PPR_rpt"/>
</dbReference>
<evidence type="ECO:0000259" key="3">
    <source>
        <dbReference type="Pfam" id="PF12937"/>
    </source>
</evidence>
<protein>
    <submittedName>
        <fullName evidence="5">Uncharacterized protein</fullName>
    </submittedName>
</protein>
<feature type="repeat" description="PPR" evidence="2">
    <location>
        <begin position="51"/>
        <end position="81"/>
    </location>
</feature>
<proteinExistence type="predicted"/>
<dbReference type="FunFam" id="1.25.40.10:FF:001093">
    <property type="entry name" value="Pentatricopeptide repeat-containing protein At2g34400"/>
    <property type="match status" value="1"/>
</dbReference>
<dbReference type="Gene3D" id="3.80.10.10">
    <property type="entry name" value="Ribonuclease Inhibitor"/>
    <property type="match status" value="1"/>
</dbReference>
<dbReference type="Gene3D" id="1.25.40.10">
    <property type="entry name" value="Tetratricopeptide repeat domain"/>
    <property type="match status" value="5"/>
</dbReference>
<dbReference type="Pfam" id="PF12937">
    <property type="entry name" value="F-box-like"/>
    <property type="match status" value="1"/>
</dbReference>
<comment type="caution">
    <text evidence="5">The sequence shown here is derived from an EMBL/GenBank/DDBJ whole genome shotgun (WGS) entry which is preliminary data.</text>
</comment>
<gene>
    <name evidence="5" type="ORF">MKW98_030975</name>
</gene>
<dbReference type="SUPFAM" id="SSF52047">
    <property type="entry name" value="RNI-like"/>
    <property type="match status" value="1"/>
</dbReference>
<evidence type="ECO:0000313" key="6">
    <source>
        <dbReference type="Proteomes" id="UP001202328"/>
    </source>
</evidence>
<dbReference type="Pfam" id="PF01535">
    <property type="entry name" value="PPR"/>
    <property type="match status" value="6"/>
</dbReference>
<feature type="domain" description="DYW" evidence="4">
    <location>
        <begin position="677"/>
        <end position="750"/>
    </location>
</feature>
<feature type="domain" description="F-box" evidence="3">
    <location>
        <begin position="758"/>
        <end position="799"/>
    </location>
</feature>
<dbReference type="Gene3D" id="1.20.1280.50">
    <property type="match status" value="1"/>
</dbReference>
<dbReference type="FunFam" id="1.25.40.10:FF:000073">
    <property type="entry name" value="Pentatricopeptide repeat-containing protein chloroplastic"/>
    <property type="match status" value="1"/>
</dbReference>
<dbReference type="InterPro" id="IPR032675">
    <property type="entry name" value="LRR_dom_sf"/>
</dbReference>
<dbReference type="InterPro" id="IPR036047">
    <property type="entry name" value="F-box-like_dom_sf"/>
</dbReference>
<feature type="repeat" description="PPR" evidence="2">
    <location>
        <begin position="20"/>
        <end position="50"/>
    </location>
</feature>